<dbReference type="EMBL" id="DTHB01000053">
    <property type="protein sequence ID" value="HGB15296.1"/>
    <property type="molecule type" value="Genomic_DNA"/>
</dbReference>
<proteinExistence type="predicted"/>
<name>A0A7C3WRH8_9BACT</name>
<evidence type="ECO:0000313" key="1">
    <source>
        <dbReference type="EMBL" id="HGB15296.1"/>
    </source>
</evidence>
<organism evidence="1">
    <name type="scientific">Desulfobacca acetoxidans</name>
    <dbReference type="NCBI Taxonomy" id="60893"/>
    <lineage>
        <taxon>Bacteria</taxon>
        <taxon>Pseudomonadati</taxon>
        <taxon>Thermodesulfobacteriota</taxon>
        <taxon>Desulfobaccia</taxon>
        <taxon>Desulfobaccales</taxon>
        <taxon>Desulfobaccaceae</taxon>
        <taxon>Desulfobacca</taxon>
    </lineage>
</organism>
<sequence>MRSKLAVGLILAIVAVMLVVSGAMAQKLLCVSKQELKGEETVASCLAKGERFAVVDQFGIVRILTPEEVELTKAFNPKAFEMRAFGMRYEKLAPVIPSMPVPKEAH</sequence>
<gene>
    <name evidence="1" type="ORF">ENV62_08690</name>
</gene>
<protein>
    <submittedName>
        <fullName evidence="1">Succinylglutamate desuccinylase</fullName>
    </submittedName>
</protein>
<accession>A0A7C3WRH8</accession>
<dbReference type="AlphaFoldDB" id="A0A7C3WRH8"/>
<reference evidence="1" key="1">
    <citation type="journal article" date="2020" name="mSystems">
        <title>Genome- and Community-Level Interaction Insights into Carbon Utilization and Element Cycling Functions of Hydrothermarchaeota in Hydrothermal Sediment.</title>
        <authorList>
            <person name="Zhou Z."/>
            <person name="Liu Y."/>
            <person name="Xu W."/>
            <person name="Pan J."/>
            <person name="Luo Z.H."/>
            <person name="Li M."/>
        </authorList>
    </citation>
    <scope>NUCLEOTIDE SEQUENCE [LARGE SCALE GENOMIC DNA]</scope>
    <source>
        <strain evidence="1">SpSt-776</strain>
    </source>
</reference>
<comment type="caution">
    <text evidence="1">The sequence shown here is derived from an EMBL/GenBank/DDBJ whole genome shotgun (WGS) entry which is preliminary data.</text>
</comment>